<reference evidence="2" key="1">
    <citation type="journal article" date="2011" name="Nat. Commun.">
        <title>Effector diversification within compartments of the Leptosphaeria maculans genome affected by Repeat-Induced Point mutations.</title>
        <authorList>
            <person name="Rouxel T."/>
            <person name="Grandaubert J."/>
            <person name="Hane J.K."/>
            <person name="Hoede C."/>
            <person name="van de Wouw A.P."/>
            <person name="Couloux A."/>
            <person name="Dominguez V."/>
            <person name="Anthouard V."/>
            <person name="Bally P."/>
            <person name="Bourras S."/>
            <person name="Cozijnsen A.J."/>
            <person name="Ciuffetti L.M."/>
            <person name="Degrave A."/>
            <person name="Dilmaghani A."/>
            <person name="Duret L."/>
            <person name="Fudal I."/>
            <person name="Goodwin S.B."/>
            <person name="Gout L."/>
            <person name="Glaser N."/>
            <person name="Linglin J."/>
            <person name="Kema G.H.J."/>
            <person name="Lapalu N."/>
            <person name="Lawrence C.B."/>
            <person name="May K."/>
            <person name="Meyer M."/>
            <person name="Ollivier B."/>
            <person name="Poulain J."/>
            <person name="Schoch C.L."/>
            <person name="Simon A."/>
            <person name="Spatafora J.W."/>
            <person name="Stachowiak A."/>
            <person name="Turgeon B.G."/>
            <person name="Tyler B.M."/>
            <person name="Vincent D."/>
            <person name="Weissenbach J."/>
            <person name="Amselem J."/>
            <person name="Quesneville H."/>
            <person name="Oliver R.P."/>
            <person name="Wincker P."/>
            <person name="Balesdent M.-H."/>
            <person name="Howlett B.J."/>
        </authorList>
    </citation>
    <scope>NUCLEOTIDE SEQUENCE [LARGE SCALE GENOMIC DNA]</scope>
    <source>
        <strain evidence="2">JN3 / isolate v23.1.3 / race Av1-4-5-6-7-8</strain>
    </source>
</reference>
<sequence>MCYFVYTLYKCSHWIPQPNPADGLYLRLCKEAETLRLGRPCPDTIRDHRVETVSQDTTAAPFCAEGKDGEKEILRRAGGGSIN</sequence>
<dbReference type="EMBL" id="FP929105">
    <property type="protein sequence ID" value="CBX93343.1"/>
    <property type="molecule type" value="Genomic_DNA"/>
</dbReference>
<dbReference type="VEuPathDB" id="FungiDB:LEMA_uP042440.1"/>
<evidence type="ECO:0000313" key="1">
    <source>
        <dbReference type="EMBL" id="CBX93343.1"/>
    </source>
</evidence>
<protein>
    <submittedName>
        <fullName evidence="1">Predicted protein</fullName>
    </submittedName>
</protein>
<dbReference type="OMA" id="ETQREHK"/>
<dbReference type="OrthoDB" id="3718734at2759"/>
<dbReference type="eggNOG" id="ENOG502RAP5">
    <property type="taxonomic scope" value="Eukaryota"/>
</dbReference>
<dbReference type="HOGENOM" id="CLU_2542979_0_0_1"/>
<evidence type="ECO:0000313" key="2">
    <source>
        <dbReference type="Proteomes" id="UP000002668"/>
    </source>
</evidence>
<dbReference type="InParanoid" id="E4ZNX4"/>
<name>E4ZNX4_LEPMJ</name>
<keyword evidence="2" id="KW-1185">Reference proteome</keyword>
<gene>
    <name evidence="1" type="ORF">LEMA_uP042440.1</name>
</gene>
<organism evidence="2">
    <name type="scientific">Leptosphaeria maculans (strain JN3 / isolate v23.1.3 / race Av1-4-5-6-7-8)</name>
    <name type="common">Blackleg fungus</name>
    <name type="synonym">Phoma lingam</name>
    <dbReference type="NCBI Taxonomy" id="985895"/>
    <lineage>
        <taxon>Eukaryota</taxon>
        <taxon>Fungi</taxon>
        <taxon>Dikarya</taxon>
        <taxon>Ascomycota</taxon>
        <taxon>Pezizomycotina</taxon>
        <taxon>Dothideomycetes</taxon>
        <taxon>Pleosporomycetidae</taxon>
        <taxon>Pleosporales</taxon>
        <taxon>Pleosporineae</taxon>
        <taxon>Leptosphaeriaceae</taxon>
        <taxon>Plenodomus</taxon>
        <taxon>Plenodomus lingam/Leptosphaeria maculans species complex</taxon>
    </lineage>
</organism>
<dbReference type="AlphaFoldDB" id="E4ZNX4"/>
<accession>E4ZNX4</accession>
<dbReference type="GeneID" id="13282644"/>
<dbReference type="Proteomes" id="UP000002668">
    <property type="component" value="Genome"/>
</dbReference>
<proteinExistence type="predicted"/>